<feature type="transmembrane region" description="Helical" evidence="1">
    <location>
        <begin position="12"/>
        <end position="33"/>
    </location>
</feature>
<organism evidence="2 3">
    <name type="scientific">Aphanocapsa feldmannii 277cI</name>
    <dbReference type="NCBI Taxonomy" id="2507554"/>
    <lineage>
        <taxon>Bacteria</taxon>
        <taxon>Bacillati</taxon>
        <taxon>Cyanobacteriota</taxon>
        <taxon>Cyanophyceae</taxon>
        <taxon>Oscillatoriophycideae</taxon>
        <taxon>Chroococcales</taxon>
        <taxon>Microcystaceae</taxon>
        <taxon>Aphanocapsa</taxon>
    </lineage>
</organism>
<accession>A0A524RW12</accession>
<comment type="caution">
    <text evidence="2">The sequence shown here is derived from an EMBL/GenBank/DDBJ whole genome shotgun (WGS) entry which is preliminary data.</text>
</comment>
<reference evidence="2 3" key="1">
    <citation type="journal article" date="2019" name="mSystems">
        <title>Life at home and on the roam: Genomic adaptions reflect the dual lifestyle of an intracellular, facultative symbiont.</title>
        <authorList>
            <person name="Burgsdorf I."/>
        </authorList>
    </citation>
    <scope>NUCLEOTIDE SEQUENCE [LARGE SCALE GENOMIC DNA]</scope>
    <source>
        <strain evidence="2">277cI</strain>
    </source>
</reference>
<evidence type="ECO:0000313" key="3">
    <source>
        <dbReference type="Proteomes" id="UP000315454"/>
    </source>
</evidence>
<evidence type="ECO:0000256" key="1">
    <source>
        <dbReference type="SAM" id="Phobius"/>
    </source>
</evidence>
<keyword evidence="1" id="KW-0472">Membrane</keyword>
<dbReference type="Proteomes" id="UP000315454">
    <property type="component" value="Unassembled WGS sequence"/>
</dbReference>
<dbReference type="AlphaFoldDB" id="A0A524RW12"/>
<dbReference type="EMBL" id="SRMN01000001">
    <property type="protein sequence ID" value="TGH28139.1"/>
    <property type="molecule type" value="Genomic_DNA"/>
</dbReference>
<protein>
    <submittedName>
        <fullName evidence="2">Uncharacterized protein</fullName>
    </submittedName>
</protein>
<evidence type="ECO:0000313" key="2">
    <source>
        <dbReference type="EMBL" id="TGH28139.1"/>
    </source>
</evidence>
<keyword evidence="1" id="KW-1133">Transmembrane helix</keyword>
<gene>
    <name evidence="2" type="ORF">ERJ68_00025</name>
</gene>
<name>A0A524RW12_9CHRO</name>
<proteinExistence type="predicted"/>
<keyword evidence="1" id="KW-0812">Transmembrane</keyword>
<sequence>MDISVHPIIDTALALIGIGAVEVVVKPIAIWLIETPLRRVLPVVFRQLDRQMPELLVRGQPDQVELAIRNAITDATGRSPSQGDVDRIVRLYSPITAAAHHSS</sequence>